<dbReference type="AlphaFoldDB" id="A0A7V2ZKL1"/>
<dbReference type="EMBL" id="DSUJ01000008">
    <property type="protein sequence ID" value="HFI91641.1"/>
    <property type="molecule type" value="Genomic_DNA"/>
</dbReference>
<name>A0A7V2ZKL1_9BACT</name>
<comment type="caution">
    <text evidence="1">The sequence shown here is derived from an EMBL/GenBank/DDBJ whole genome shotgun (WGS) entry which is preliminary data.</text>
</comment>
<sequence>MVQFNLNQGSYKPWFFCRESFGLSKVDFFSEEKSHQSAISLFNSGHSFSYIRDVIRHIDAYDIDGNKIPFDNFLNHFHLSVNSTNLFKCGKYLSRIFRSTRHGLHLDSLNILINKNYDIKLVDGISLISIDLAKRVGWSEAKPNKSAQFTLLFKEGLVKGHCVVSDKISCDVVIYDGNIKRDIGFTDGYFIALEPVKLTRKANLDSQTLPNLWDLFSPEQYLDWFINSTEKFKSDLINGKISDWLDDIETLEQSDLDEKFILQKAIRHNIDYRKYPGLMRSAWNMFHKSLVKSAIRKDSTPDFRIPILFAYRGYLRVDIRNNDSEGNFACSDRSFTLDKYGNLWVNKNLVCDTFKILGGADQDDNVVIIPLPENKAVIYRNPNQFGEYQIIDIEYDSVEITQTAKIIGNVPVKKIKEKESVCEKVIYDNKFIQQYFQRVKEDQCIEYNQFWLAKTLLTLNNNDANIGLAANAEMLLASIRITDKKLFDFLSELFNWDLEKIIDSTVKDGIDVSDQMDIVRKFFQHIADNKIGIPKVFINRVPQSLRDKINVLPDHPIDQLYEAIKVIIELVNTEIIGKGVAGKDREKGLIDFIEVPVGDIIKVCIENPLEDISNELMRKHNFAIAELLSSTEHIENLSEREEKRKQGIERIQEHLRISLEQFTEEERLLIVQNFMIRTYLSQKSVHDSIIWNKYTSDYAIKLIISAGLGLQIIFNGKAHRHYAAKELSTDKIAIRVWSSEAISSEDFKEAKEIMILGSKAYLNGRELNLGDECKINDGVYSVYAISQATSKKTGQFLKNSLTILLK</sequence>
<evidence type="ECO:0000313" key="1">
    <source>
        <dbReference type="EMBL" id="HFI91641.1"/>
    </source>
</evidence>
<gene>
    <name evidence="1" type="ORF">ENS31_08980</name>
</gene>
<accession>A0A7V2ZKL1</accession>
<proteinExistence type="predicted"/>
<reference evidence="1" key="1">
    <citation type="journal article" date="2020" name="mSystems">
        <title>Genome- and Community-Level Interaction Insights into Carbon Utilization and Element Cycling Functions of Hydrothermarchaeota in Hydrothermal Sediment.</title>
        <authorList>
            <person name="Zhou Z."/>
            <person name="Liu Y."/>
            <person name="Xu W."/>
            <person name="Pan J."/>
            <person name="Luo Z.H."/>
            <person name="Li M."/>
        </authorList>
    </citation>
    <scope>NUCLEOTIDE SEQUENCE [LARGE SCALE GENOMIC DNA]</scope>
    <source>
        <strain evidence="1">SpSt-479</strain>
    </source>
</reference>
<protein>
    <submittedName>
        <fullName evidence="1">Uncharacterized protein</fullName>
    </submittedName>
</protein>
<organism evidence="1">
    <name type="scientific">Ignavibacterium album</name>
    <dbReference type="NCBI Taxonomy" id="591197"/>
    <lineage>
        <taxon>Bacteria</taxon>
        <taxon>Pseudomonadati</taxon>
        <taxon>Ignavibacteriota</taxon>
        <taxon>Ignavibacteria</taxon>
        <taxon>Ignavibacteriales</taxon>
        <taxon>Ignavibacteriaceae</taxon>
        <taxon>Ignavibacterium</taxon>
    </lineage>
</organism>